<dbReference type="VEuPathDB" id="VectorBase:AALC636_009686"/>
<feature type="chain" id="PRO_5001514586" evidence="1">
    <location>
        <begin position="24"/>
        <end position="161"/>
    </location>
</feature>
<keyword evidence="1" id="KW-0732">Signal</keyword>
<name>A0A023EG12_AEDAL</name>
<dbReference type="AlphaFoldDB" id="A0A023EG12"/>
<accession>A0A023EG12</accession>
<proteinExistence type="evidence at transcript level"/>
<sequence length="161" mass="17700">MAFGVPFVVKFLIFVSLISAACCLHCTTCRKTADWEECVAKNKSVECTIEEVNNFHHYMSQDNPGVPAFVKETEENVTFSCYTIESTNHNAWNGVRKPILSAGCTLETVDICDGWPWYIEITRCGMCNTTGLCSGGDRSSIEGLVMGVSVFVAVIVLGRLL</sequence>
<feature type="signal peptide" evidence="1">
    <location>
        <begin position="1"/>
        <end position="23"/>
    </location>
</feature>
<dbReference type="VEuPathDB" id="VectorBase:AALFPA_080105"/>
<reference evidence="2" key="1">
    <citation type="journal article" date="2014" name="PLoS Negl. Trop. Dis.">
        <title>Identification and characterization of seminal fluid proteins in the Asian tiger mosquito, Aedes albopictus.</title>
        <authorList>
            <person name="Boes K.E."/>
            <person name="Ribeiro J.M."/>
            <person name="Wong A."/>
            <person name="Harrington L.C."/>
            <person name="Wolfner M.F."/>
            <person name="Sirot L.K."/>
        </authorList>
    </citation>
    <scope>NUCLEOTIDE SEQUENCE</scope>
    <source>
        <tissue evidence="2">Reproductive organs</tissue>
    </source>
</reference>
<organism evidence="2">
    <name type="scientific">Aedes albopictus</name>
    <name type="common">Asian tiger mosquito</name>
    <name type="synonym">Stegomyia albopicta</name>
    <dbReference type="NCBI Taxonomy" id="7160"/>
    <lineage>
        <taxon>Eukaryota</taxon>
        <taxon>Metazoa</taxon>
        <taxon>Ecdysozoa</taxon>
        <taxon>Arthropoda</taxon>
        <taxon>Hexapoda</taxon>
        <taxon>Insecta</taxon>
        <taxon>Pterygota</taxon>
        <taxon>Neoptera</taxon>
        <taxon>Endopterygota</taxon>
        <taxon>Diptera</taxon>
        <taxon>Nematocera</taxon>
        <taxon>Culicoidea</taxon>
        <taxon>Culicidae</taxon>
        <taxon>Culicinae</taxon>
        <taxon>Aedini</taxon>
        <taxon>Aedes</taxon>
        <taxon>Stegomyia</taxon>
    </lineage>
</organism>
<evidence type="ECO:0000256" key="1">
    <source>
        <dbReference type="SAM" id="SignalP"/>
    </source>
</evidence>
<protein>
    <submittedName>
        <fullName evidence="2">Putative salivary secreted peptide</fullName>
    </submittedName>
</protein>
<evidence type="ECO:0000313" key="2">
    <source>
        <dbReference type="EMBL" id="JAC08343.1"/>
    </source>
</evidence>
<dbReference type="EMBL" id="GAPW01005255">
    <property type="protein sequence ID" value="JAC08343.1"/>
    <property type="molecule type" value="mRNA"/>
</dbReference>